<evidence type="ECO:0000313" key="3">
    <source>
        <dbReference type="EMBL" id="CAL6096254.1"/>
    </source>
</evidence>
<dbReference type="EMBL" id="CATOUU010000558">
    <property type="protein sequence ID" value="CAI9934137.1"/>
    <property type="molecule type" value="Genomic_DNA"/>
</dbReference>
<feature type="region of interest" description="Disordered" evidence="1">
    <location>
        <begin position="40"/>
        <end position="71"/>
    </location>
</feature>
<dbReference type="EMBL" id="CAXDID020000484">
    <property type="protein sequence ID" value="CAL6096254.1"/>
    <property type="molecule type" value="Genomic_DNA"/>
</dbReference>
<reference evidence="2" key="1">
    <citation type="submission" date="2023-06" db="EMBL/GenBank/DDBJ databases">
        <authorList>
            <person name="Kurt Z."/>
        </authorList>
    </citation>
    <scope>NUCLEOTIDE SEQUENCE</scope>
</reference>
<reference evidence="3 4" key="2">
    <citation type="submission" date="2024-07" db="EMBL/GenBank/DDBJ databases">
        <authorList>
            <person name="Akdeniz Z."/>
        </authorList>
    </citation>
    <scope>NUCLEOTIDE SEQUENCE [LARGE SCALE GENOMIC DNA]</scope>
</reference>
<dbReference type="AlphaFoldDB" id="A0AA86U0S6"/>
<proteinExistence type="predicted"/>
<gene>
    <name evidence="2" type="ORF">HINF_LOCUS21782</name>
    <name evidence="3" type="ORF">HINF_LOCUS68341</name>
</gene>
<dbReference type="Proteomes" id="UP001642409">
    <property type="component" value="Unassembled WGS sequence"/>
</dbReference>
<accession>A0AA86U0S6</accession>
<keyword evidence="4" id="KW-1185">Reference proteome</keyword>
<name>A0AA86U0S6_9EUKA</name>
<comment type="caution">
    <text evidence="2">The sequence shown here is derived from an EMBL/GenBank/DDBJ whole genome shotgun (WGS) entry which is preliminary data.</text>
</comment>
<protein>
    <submittedName>
        <fullName evidence="3">Hypothetical_protein</fullName>
    </submittedName>
</protein>
<evidence type="ECO:0000313" key="2">
    <source>
        <dbReference type="EMBL" id="CAI9934137.1"/>
    </source>
</evidence>
<sequence length="133" mass="15729">MPENINVELTEEEVKMIEKYKNLVTTDNKDVCFEDRRVSEPENTDFERQQNISNRQLDSEPEVFRAPQHAKQQVDSCQSIIGASTFENSSTSNKYDPRYRVLETLQKIQLNLDPALKHPNHQRLRVLSWRQQR</sequence>
<evidence type="ECO:0000313" key="4">
    <source>
        <dbReference type="Proteomes" id="UP001642409"/>
    </source>
</evidence>
<organism evidence="2">
    <name type="scientific">Hexamita inflata</name>
    <dbReference type="NCBI Taxonomy" id="28002"/>
    <lineage>
        <taxon>Eukaryota</taxon>
        <taxon>Metamonada</taxon>
        <taxon>Diplomonadida</taxon>
        <taxon>Hexamitidae</taxon>
        <taxon>Hexamitinae</taxon>
        <taxon>Hexamita</taxon>
    </lineage>
</organism>
<evidence type="ECO:0000256" key="1">
    <source>
        <dbReference type="SAM" id="MobiDB-lite"/>
    </source>
</evidence>